<evidence type="ECO:0000313" key="2">
    <source>
        <dbReference type="Proteomes" id="UP000048908"/>
    </source>
</evidence>
<dbReference type="InterPro" id="IPR043129">
    <property type="entry name" value="ATPase_NBD"/>
</dbReference>
<dbReference type="InterPro" id="IPR000600">
    <property type="entry name" value="ROK"/>
</dbReference>
<dbReference type="EMBL" id="CXPG01000020">
    <property type="protein sequence ID" value="CTQ33550.1"/>
    <property type="molecule type" value="Genomic_DNA"/>
</dbReference>
<dbReference type="GO" id="GO:0009384">
    <property type="term" value="F:N-acylmannosamine kinase activity"/>
    <property type="evidence" value="ECO:0007669"/>
    <property type="project" value="UniProtKB-EC"/>
</dbReference>
<dbReference type="PANTHER" id="PTHR18964:SF169">
    <property type="entry name" value="N-ACETYLMANNOSAMINE KINASE"/>
    <property type="match status" value="1"/>
</dbReference>
<dbReference type="Gene3D" id="3.30.420.40">
    <property type="match status" value="2"/>
</dbReference>
<dbReference type="GO" id="GO:0019262">
    <property type="term" value="P:N-acetylneuraminate catabolic process"/>
    <property type="evidence" value="ECO:0007669"/>
    <property type="project" value="TreeGrafter"/>
</dbReference>
<proteinExistence type="predicted"/>
<dbReference type="RefSeq" id="WP_055682946.1">
    <property type="nucleotide sequence ID" value="NZ_CXPG01000020.1"/>
</dbReference>
<keyword evidence="1" id="KW-0418">Kinase</keyword>
<gene>
    <name evidence="1" type="primary">nanK</name>
    <name evidence="1" type="ORF">JAN5088_02332</name>
</gene>
<dbReference type="Proteomes" id="UP000048908">
    <property type="component" value="Unassembled WGS sequence"/>
</dbReference>
<reference evidence="1 2" key="1">
    <citation type="submission" date="2015-07" db="EMBL/GenBank/DDBJ databases">
        <authorList>
            <person name="Noorani M."/>
        </authorList>
    </citation>
    <scope>NUCLEOTIDE SEQUENCE [LARGE SCALE GENOMIC DNA]</scope>
    <source>
        <strain evidence="1 2">CECT 5088</strain>
    </source>
</reference>
<keyword evidence="2" id="KW-1185">Reference proteome</keyword>
<organism evidence="1 2">
    <name type="scientific">Jannaschia rubra</name>
    <dbReference type="NCBI Taxonomy" id="282197"/>
    <lineage>
        <taxon>Bacteria</taxon>
        <taxon>Pseudomonadati</taxon>
        <taxon>Pseudomonadota</taxon>
        <taxon>Alphaproteobacteria</taxon>
        <taxon>Rhodobacterales</taxon>
        <taxon>Roseobacteraceae</taxon>
        <taxon>Jannaschia</taxon>
    </lineage>
</organism>
<dbReference type="Pfam" id="PF00480">
    <property type="entry name" value="ROK"/>
    <property type="match status" value="1"/>
</dbReference>
<dbReference type="PANTHER" id="PTHR18964">
    <property type="entry name" value="ROK (REPRESSOR, ORF, KINASE) FAMILY"/>
    <property type="match status" value="1"/>
</dbReference>
<dbReference type="STRING" id="282197.SAMN04488517_102379"/>
<dbReference type="SUPFAM" id="SSF53067">
    <property type="entry name" value="Actin-like ATPase domain"/>
    <property type="match status" value="1"/>
</dbReference>
<dbReference type="OrthoDB" id="9810372at2"/>
<dbReference type="EC" id="2.7.1.60" evidence="1"/>
<keyword evidence="1" id="KW-0808">Transferase</keyword>
<name>A0A0M6XR15_9RHOB</name>
<accession>A0A0M6XR15</accession>
<dbReference type="AlphaFoldDB" id="A0A0M6XR15"/>
<protein>
    <submittedName>
        <fullName evidence="1">N-acetylmannosamine kinase</fullName>
        <ecNumber evidence="1">2.7.1.60</ecNumber>
    </submittedName>
</protein>
<evidence type="ECO:0000313" key="1">
    <source>
        <dbReference type="EMBL" id="CTQ33550.1"/>
    </source>
</evidence>
<sequence length="302" mass="30275">MTGGDRRDLDGFAVDLGGTKLAAARIARGIVVERLQAPTDGAARPETQVAAIGGLLDRLGHDPGAHLGVAVAGRIDDAGRWHAVNSGTLRTIAGFPLAEALRRDVGPATCLNDASAAALAEARFGAGRDSASFAYLTVSTGIGGGLVVGGRLLESANGLAGHVGFVSSRRAEGLCGSGRTATVEAVAGGRAIAAAALRDGHPAADARAVFDAASAGADWAERIVARSAEAVALLIGDLTTILGLDTVAIGGSIGLAPGYLDRLASALAREPTLFRPRIAAAELGHDAPLIGALAAHLDRSIR</sequence>